<organism evidence="1 2">
    <name type="scientific">Denitromonas halophila</name>
    <dbReference type="NCBI Taxonomy" id="1629404"/>
    <lineage>
        <taxon>Bacteria</taxon>
        <taxon>Pseudomonadati</taxon>
        <taxon>Pseudomonadota</taxon>
        <taxon>Betaproteobacteria</taxon>
        <taxon>Rhodocyclales</taxon>
        <taxon>Zoogloeaceae</taxon>
        <taxon>Denitromonas</taxon>
    </lineage>
</organism>
<sequence>METNRTPWRLAIGEPFAPERTTWQHNRFEFRYFDGSYLLQINEASPGPKSIEAFRFAPIHIGLHFERNVIFFLFKIQGSWEWSDQAFSIHLVPVEDRGPGEASDKHFVPLTVVLVDADTGLVRALRVVTMSPRFVGAFQRFIAIQKAAPFSRAEHEAAIVSVYARYTASKDLAAAALYRERAGSNLA</sequence>
<dbReference type="OrthoDB" id="5564758at2"/>
<gene>
    <name evidence="1" type="ORF">FHP91_11935</name>
</gene>
<evidence type="ECO:0000313" key="2">
    <source>
        <dbReference type="Proteomes" id="UP000319502"/>
    </source>
</evidence>
<name>A0A557QSL9_9RHOO</name>
<comment type="caution">
    <text evidence="1">The sequence shown here is derived from an EMBL/GenBank/DDBJ whole genome shotgun (WGS) entry which is preliminary data.</text>
</comment>
<evidence type="ECO:0000313" key="1">
    <source>
        <dbReference type="EMBL" id="TVO55915.1"/>
    </source>
</evidence>
<dbReference type="RefSeq" id="WP_144309824.1">
    <property type="nucleotide sequence ID" value="NZ_VMNK01000010.1"/>
</dbReference>
<protein>
    <submittedName>
        <fullName evidence="1">Uncharacterized protein</fullName>
    </submittedName>
</protein>
<accession>A0A557QSL9</accession>
<dbReference type="Proteomes" id="UP000319502">
    <property type="component" value="Unassembled WGS sequence"/>
</dbReference>
<keyword evidence="2" id="KW-1185">Reference proteome</keyword>
<dbReference type="EMBL" id="VMNK01000010">
    <property type="protein sequence ID" value="TVO55915.1"/>
    <property type="molecule type" value="Genomic_DNA"/>
</dbReference>
<reference evidence="1 2" key="1">
    <citation type="submission" date="2019-07" db="EMBL/GenBank/DDBJ databases">
        <title>The pathways for chlorine oxyanion respiration interact through the shared metabolite chlorate.</title>
        <authorList>
            <person name="Barnum T.P."/>
            <person name="Cheng Y."/>
            <person name="Hill K.A."/>
            <person name="Lucas L.N."/>
            <person name="Carlson H.K."/>
            <person name="Coates J.D."/>
        </authorList>
    </citation>
    <scope>NUCLEOTIDE SEQUENCE [LARGE SCALE GENOMIC DNA]</scope>
    <source>
        <strain evidence="1 2">SFB-3</strain>
    </source>
</reference>
<dbReference type="AlphaFoldDB" id="A0A557QSL9"/>
<proteinExistence type="predicted"/>